<evidence type="ECO:0008006" key="3">
    <source>
        <dbReference type="Google" id="ProtNLM"/>
    </source>
</evidence>
<evidence type="ECO:0000313" key="1">
    <source>
        <dbReference type="EMBL" id="OTU28545.1"/>
    </source>
</evidence>
<accession>A0A242U654</accession>
<evidence type="ECO:0000313" key="2">
    <source>
        <dbReference type="Proteomes" id="UP000195162"/>
    </source>
</evidence>
<protein>
    <recommendedName>
        <fullName evidence="3">Lipoprotein</fullName>
    </recommendedName>
</protein>
<gene>
    <name evidence="1" type="ORF">CAT59_08305</name>
</gene>
<comment type="caution">
    <text evidence="1">The sequence shown here is derived from an EMBL/GenBank/DDBJ whole genome shotgun (WGS) entry which is preliminary data.</text>
</comment>
<dbReference type="AlphaFoldDB" id="A0A242U654"/>
<sequence>MKKIILLSLVFGLVGCNKKENTNSIISNEVSTTASNVVATPTDKENTLNNWVYDESNDEMRGIKSKFASITSINDVHFSSPYEGGSKLLITLREKTGQPLDVLFVISKGQYACDTISRNCYASFKFDDNTVETVELDSTADHASDVLFVRNDDDANLFIKRLLNSKKLIIELPFYQNGSKQFKFDVSNLKWNPPTIKQTKFQADWGIEEISGSAEEAAAEAVAAATDITEPVN</sequence>
<dbReference type="RefSeq" id="WP_050679112.1">
    <property type="nucleotide sequence ID" value="NZ_JADVOL010000002.1"/>
</dbReference>
<reference evidence="1 2" key="1">
    <citation type="submission" date="2017-05" db="EMBL/GenBank/DDBJ databases">
        <authorList>
            <person name="Song R."/>
            <person name="Chenine A.L."/>
            <person name="Ruprecht R.M."/>
        </authorList>
    </citation>
    <scope>NUCLEOTIDE SEQUENCE [LARGE SCALE GENOMIC DNA]</scope>
    <source>
        <strain evidence="1 2">ARLG1955</strain>
    </source>
</reference>
<name>A0A242U654_ACIPI</name>
<proteinExistence type="predicted"/>
<organism evidence="1 2">
    <name type="scientific">Acinetobacter pittii</name>
    <name type="common">Acinetobacter genomosp. 3</name>
    <dbReference type="NCBI Taxonomy" id="48296"/>
    <lineage>
        <taxon>Bacteria</taxon>
        <taxon>Pseudomonadati</taxon>
        <taxon>Pseudomonadota</taxon>
        <taxon>Gammaproteobacteria</taxon>
        <taxon>Moraxellales</taxon>
        <taxon>Moraxellaceae</taxon>
        <taxon>Acinetobacter</taxon>
        <taxon>Acinetobacter calcoaceticus/baumannii complex</taxon>
    </lineage>
</organism>
<dbReference type="PROSITE" id="PS51257">
    <property type="entry name" value="PROKAR_LIPOPROTEIN"/>
    <property type="match status" value="1"/>
</dbReference>
<dbReference type="Proteomes" id="UP000195162">
    <property type="component" value="Unassembled WGS sequence"/>
</dbReference>
<dbReference type="EMBL" id="NGIR01000023">
    <property type="protein sequence ID" value="OTU28545.1"/>
    <property type="molecule type" value="Genomic_DNA"/>
</dbReference>